<keyword evidence="1" id="KW-0472">Membrane</keyword>
<keyword evidence="1" id="KW-1133">Transmembrane helix</keyword>
<dbReference type="InterPro" id="IPR027417">
    <property type="entry name" value="P-loop_NTPase"/>
</dbReference>
<keyword evidence="4" id="KW-1185">Reference proteome</keyword>
<dbReference type="Proteomes" id="UP001232063">
    <property type="component" value="Unassembled WGS sequence"/>
</dbReference>
<proteinExistence type="predicted"/>
<feature type="transmembrane region" description="Helical" evidence="1">
    <location>
        <begin position="361"/>
        <end position="381"/>
    </location>
</feature>
<dbReference type="Gene3D" id="3.40.50.300">
    <property type="entry name" value="P-loop containing nucleotide triphosphate hydrolases"/>
    <property type="match status" value="1"/>
</dbReference>
<dbReference type="InterPro" id="IPR007111">
    <property type="entry name" value="NACHT_NTPase"/>
</dbReference>
<evidence type="ECO:0000313" key="3">
    <source>
        <dbReference type="EMBL" id="MDJ1505511.1"/>
    </source>
</evidence>
<feature type="transmembrane region" description="Helical" evidence="1">
    <location>
        <begin position="481"/>
        <end position="503"/>
    </location>
</feature>
<protein>
    <submittedName>
        <fullName evidence="3">NACHT domain-containing protein</fullName>
    </submittedName>
</protein>
<organism evidence="3 4">
    <name type="scientific">Xanthocytophaga agilis</name>
    <dbReference type="NCBI Taxonomy" id="3048010"/>
    <lineage>
        <taxon>Bacteria</taxon>
        <taxon>Pseudomonadati</taxon>
        <taxon>Bacteroidota</taxon>
        <taxon>Cytophagia</taxon>
        <taxon>Cytophagales</taxon>
        <taxon>Rhodocytophagaceae</taxon>
        <taxon>Xanthocytophaga</taxon>
    </lineage>
</organism>
<feature type="transmembrane region" description="Helical" evidence="1">
    <location>
        <begin position="515"/>
        <end position="539"/>
    </location>
</feature>
<evidence type="ECO:0000259" key="2">
    <source>
        <dbReference type="PROSITE" id="PS50837"/>
    </source>
</evidence>
<comment type="caution">
    <text evidence="3">The sequence shown here is derived from an EMBL/GenBank/DDBJ whole genome shotgun (WGS) entry which is preliminary data.</text>
</comment>
<accession>A0AAE3R7Y1</accession>
<evidence type="ECO:0000256" key="1">
    <source>
        <dbReference type="SAM" id="Phobius"/>
    </source>
</evidence>
<gene>
    <name evidence="3" type="ORF">QNI22_32945</name>
</gene>
<feature type="domain" description="NACHT" evidence="2">
    <location>
        <begin position="64"/>
        <end position="153"/>
    </location>
</feature>
<dbReference type="AlphaFoldDB" id="A0AAE3R7Y1"/>
<sequence>MNHFWIEGVLKHSLLTDTYLEIDKVNLEEVSNTSFKDIIEIPQKEKKIYSQNSSVIDIFNKEGRLLLILGAAGAGKTFTLLQLAKELIACAQQDPTLPIPVILNLTSWANERTSIFEWIVNELSLRNLSPKRNTRKWLKNHRLLMLLDGLDEVKTEFRLMCVKEINIFMRDYGLSGLVVSCRQEEYISLTKKLNVPAALCLQPLTTNHVKIYLAKNAEKFNGLERVFNQDLILQELAKTPLMVSVMCLAYQGLTYEDLTERDFESISERRKHLFETFIKRMFDRKPALIQAISKDIILRELYWIAFQMQKNNQSEFYLEMLQPTWLSNNWQLAMYTIVVSILPAFIIGGAIFLFYAMQGAFVLATILGCFCALIGGVLAHFGNMFFAAKSSQLDVSVVEKLTWSWKGAAKGLERGIASPFNSRERITLGFFFAALLSPVKLLESFVFGYLFCIREGLVSVPVDKAKRLKLNQGIHNSLRNAAFVSITVGFAPSIILFNSIAFVTGASWMSDLSLIVAYFATFTFGFWYGGLAVIQHYTLRLITFLSRKSPLNYRRFFEKTIALVFLQRVGGGVTFLHRTFLEYFAYQYKQK</sequence>
<dbReference type="RefSeq" id="WP_314517604.1">
    <property type="nucleotide sequence ID" value="NZ_JASJOU010000016.1"/>
</dbReference>
<name>A0AAE3R7Y1_9BACT</name>
<dbReference type="Pfam" id="PF05729">
    <property type="entry name" value="NACHT"/>
    <property type="match status" value="1"/>
</dbReference>
<reference evidence="3" key="1">
    <citation type="submission" date="2023-05" db="EMBL/GenBank/DDBJ databases">
        <authorList>
            <person name="Zhang X."/>
        </authorList>
    </citation>
    <scope>NUCLEOTIDE SEQUENCE</scope>
    <source>
        <strain evidence="3">BD1B2-1</strain>
    </source>
</reference>
<feature type="transmembrane region" description="Helical" evidence="1">
    <location>
        <begin position="332"/>
        <end position="354"/>
    </location>
</feature>
<dbReference type="SUPFAM" id="SSF52540">
    <property type="entry name" value="P-loop containing nucleoside triphosphate hydrolases"/>
    <property type="match status" value="1"/>
</dbReference>
<dbReference type="PROSITE" id="PS50837">
    <property type="entry name" value="NACHT"/>
    <property type="match status" value="1"/>
</dbReference>
<evidence type="ECO:0000313" key="4">
    <source>
        <dbReference type="Proteomes" id="UP001232063"/>
    </source>
</evidence>
<dbReference type="EMBL" id="JASJOU010000016">
    <property type="protein sequence ID" value="MDJ1505511.1"/>
    <property type="molecule type" value="Genomic_DNA"/>
</dbReference>
<keyword evidence="1" id="KW-0812">Transmembrane</keyword>